<dbReference type="EMBL" id="LJIX01000006">
    <property type="protein sequence ID" value="KQL20196.1"/>
    <property type="molecule type" value="Genomic_DNA"/>
</dbReference>
<dbReference type="PANTHER" id="PTHR10465">
    <property type="entry name" value="TRANSMEMBRANE GTPASE FZO1"/>
    <property type="match status" value="1"/>
</dbReference>
<dbReference type="Proteomes" id="UP000050996">
    <property type="component" value="Unassembled WGS sequence"/>
</dbReference>
<dbReference type="Gene3D" id="3.40.50.300">
    <property type="entry name" value="P-loop containing nucleotide triphosphate hydrolases"/>
    <property type="match status" value="2"/>
</dbReference>
<evidence type="ECO:0000256" key="2">
    <source>
        <dbReference type="ARBA" id="ARBA00022741"/>
    </source>
</evidence>
<keyword evidence="3" id="KW-0378">Hydrolase</keyword>
<dbReference type="PATRIC" id="fig|1637975.4.peg.3436"/>
<dbReference type="GO" id="GO:0016020">
    <property type="term" value="C:membrane"/>
    <property type="evidence" value="ECO:0007669"/>
    <property type="project" value="UniProtKB-SubCell"/>
</dbReference>
<feature type="domain" description="Dynamin N-terminal" evidence="7">
    <location>
        <begin position="50"/>
        <end position="204"/>
    </location>
</feature>
<evidence type="ECO:0000259" key="7">
    <source>
        <dbReference type="Pfam" id="PF00350"/>
    </source>
</evidence>
<keyword evidence="4" id="KW-0342">GTP-binding</keyword>
<dbReference type="CDD" id="cd09912">
    <property type="entry name" value="DLP_2"/>
    <property type="match status" value="2"/>
</dbReference>
<evidence type="ECO:0000313" key="8">
    <source>
        <dbReference type="EMBL" id="KQL20196.1"/>
    </source>
</evidence>
<feature type="domain" description="Dynamin N-terminal" evidence="7">
    <location>
        <begin position="639"/>
        <end position="866"/>
    </location>
</feature>
<evidence type="ECO:0000256" key="4">
    <source>
        <dbReference type="ARBA" id="ARBA00023134"/>
    </source>
</evidence>
<dbReference type="AlphaFoldDB" id="A0A0Q3SKL1"/>
<protein>
    <submittedName>
        <fullName evidence="8">Dynamin family protein</fullName>
    </submittedName>
</protein>
<evidence type="ECO:0000256" key="1">
    <source>
        <dbReference type="ARBA" id="ARBA00004370"/>
    </source>
</evidence>
<dbReference type="GO" id="GO:0005525">
    <property type="term" value="F:GTP binding"/>
    <property type="evidence" value="ECO:0007669"/>
    <property type="project" value="UniProtKB-KW"/>
</dbReference>
<dbReference type="InterPro" id="IPR045063">
    <property type="entry name" value="Dynamin_N"/>
</dbReference>
<dbReference type="RefSeq" id="WP_056685382.1">
    <property type="nucleotide sequence ID" value="NZ_LJIX01000006.1"/>
</dbReference>
<comment type="caution">
    <text evidence="8">The sequence shown here is derived from an EMBL/GenBank/DDBJ whole genome shotgun (WGS) entry which is preliminary data.</text>
</comment>
<dbReference type="InterPro" id="IPR027094">
    <property type="entry name" value="Mitofusin_fam"/>
</dbReference>
<dbReference type="Pfam" id="PF00350">
    <property type="entry name" value="Dynamin_N"/>
    <property type="match status" value="2"/>
</dbReference>
<keyword evidence="5" id="KW-0472">Membrane</keyword>
<keyword evidence="9" id="KW-1185">Reference proteome</keyword>
<feature type="coiled-coil region" evidence="6">
    <location>
        <begin position="486"/>
        <end position="517"/>
    </location>
</feature>
<feature type="coiled-coil region" evidence="6">
    <location>
        <begin position="958"/>
        <end position="985"/>
    </location>
</feature>
<reference evidence="8 9" key="1">
    <citation type="submission" date="2015-09" db="EMBL/GenBank/DDBJ databases">
        <title>Genome sequencing project for genomic taxonomy and phylogenomics of Bacillus-like bacteria.</title>
        <authorList>
            <person name="Liu B."/>
            <person name="Wang J."/>
            <person name="Zhu Y."/>
            <person name="Liu G."/>
            <person name="Chen Q."/>
            <person name="Chen Z."/>
            <person name="Lan J."/>
            <person name="Che J."/>
            <person name="Ge C."/>
            <person name="Shi H."/>
            <person name="Pan Z."/>
            <person name="Liu X."/>
        </authorList>
    </citation>
    <scope>NUCLEOTIDE SEQUENCE [LARGE SCALE GENOMIC DNA]</scope>
    <source>
        <strain evidence="8 9">FJAT-18043</strain>
    </source>
</reference>
<dbReference type="GO" id="GO:0003924">
    <property type="term" value="F:GTPase activity"/>
    <property type="evidence" value="ECO:0007669"/>
    <property type="project" value="InterPro"/>
</dbReference>
<organism evidence="8 9">
    <name type="scientific">Cytobacillus solani</name>
    <dbReference type="NCBI Taxonomy" id="1637975"/>
    <lineage>
        <taxon>Bacteria</taxon>
        <taxon>Bacillati</taxon>
        <taxon>Bacillota</taxon>
        <taxon>Bacilli</taxon>
        <taxon>Bacillales</taxon>
        <taxon>Bacillaceae</taxon>
        <taxon>Cytobacillus</taxon>
    </lineage>
</organism>
<sequence>MVQKVLQLEATELMSKIIALYDYFHTNGDKKTAERAKDLAVKLNKEEYSIAFCGHFSAGKSSMINQIIGENLLPSSPIPTSANLVKIKSGDSYAKVVFKEGKSRIYPAPYDYDQIKSYCKDGDQIHSIEISYANTSLPKDAIIMDTPGIDSTDDAHRIATESALHLADLVFYVMDYNHVQSELNFLFTKELTAAGKQVYLIINQIDKHRDDELSFDEFKSSVQDSFASWGVKPARIFYTSLKDLFYEENEFSDLQQFIEDTITKRKSLLPESVLQSLTKLTEEHLIFLEEKQWEAREKYEGILAELSSEERKLLPEQLEANRNMLAEMTAIAATTENSLNNKVDEILKNAYLMPFQTRELAEAYIESRQSNFKVGLFFSKQKTEQERESRLSQFHKGFLENVQSQLDWHLKELYVKEMKKFDIHDSALLAKAQSFQLDVPESLLVQAVKDGAMLSGDYVLQYTNEVAELVKKLAKNSLLPLKASFLEALQSINEHEKQKLEKECEQLKIYADAWEGLKSIKEVQGQSKKQVSDFLAGKFSMEQMEEKTEQLLTSATEDAEIVYQIEESSINSEKDEQDIKEETDVLIKDKKGLDPSSIHNLVEKLNFTAKKVQTVPGFKKMAEELVQKAKRLQNKQFTVALFGAFSAGKSSFANALIGEKVLPVSPNPTTAAINKIMPINGQHGHGTVLVKVKDSHILFDDVSRSLKLFDLTAIDFDDALKKIAKVINGKIDFEANEKTHFAFLQAFLRGFEAFRQVLGTTVETDLDQLKDYVAIEEKSCFVEMIEVYYDCALTRQGITLVDTPGADSINARHTGVAFDYIKNSDAILFVTYYNHAFSKADREFLIQLGRVKDSFELDKMFFIVNAIDLANNEEEKDSVLEYVREQLTQYGIRRPNLFGLSSLQALAEKLNQKAATESKLSIFEESFYSFITNELMEISVTSAEMEWQRVLEQLRNFIQSSQDDKESKNQRRNHLENEQKMIEDMIRKQDAAFFSQRLTQEADELVYYIRQRVFLRFNDFVKEAFNPALLKDDGRNLKKALQTAHTDFLQSFGFDFAQELRATTVRMEVYIGKLLKEAQDRLIASTREINLELKFSPFEGKKLEGIDFETAFQNEDQAQFKKALAHFKNPKSFFEKNERKHLSDELEENMQDPSAIYLQTESMRLKNYYEDMLNEEFARFLAVHMEQAEEYYNGLLAVLRDDFPIEQLKEMEKEITGKG</sequence>
<evidence type="ECO:0000256" key="5">
    <source>
        <dbReference type="ARBA" id="ARBA00023136"/>
    </source>
</evidence>
<evidence type="ECO:0000256" key="6">
    <source>
        <dbReference type="SAM" id="Coils"/>
    </source>
</evidence>
<dbReference type="InterPro" id="IPR027417">
    <property type="entry name" value="P-loop_NTPase"/>
</dbReference>
<keyword evidence="6" id="KW-0175">Coiled coil</keyword>
<keyword evidence="2" id="KW-0547">Nucleotide-binding</keyword>
<comment type="subcellular location">
    <subcellularLocation>
        <location evidence="1">Membrane</location>
    </subcellularLocation>
</comment>
<gene>
    <name evidence="8" type="ORF">AN957_17530</name>
</gene>
<dbReference type="STRING" id="1637975.AN957_17530"/>
<proteinExistence type="predicted"/>
<dbReference type="SUPFAM" id="SSF52540">
    <property type="entry name" value="P-loop containing nucleoside triphosphate hydrolases"/>
    <property type="match status" value="2"/>
</dbReference>
<accession>A0A0Q3SKL1</accession>
<name>A0A0Q3SKL1_9BACI</name>
<dbReference type="PANTHER" id="PTHR10465:SF0">
    <property type="entry name" value="SARCALUMENIN"/>
    <property type="match status" value="1"/>
</dbReference>
<evidence type="ECO:0000256" key="3">
    <source>
        <dbReference type="ARBA" id="ARBA00022801"/>
    </source>
</evidence>
<dbReference type="GO" id="GO:0008053">
    <property type="term" value="P:mitochondrial fusion"/>
    <property type="evidence" value="ECO:0007669"/>
    <property type="project" value="TreeGrafter"/>
</dbReference>
<evidence type="ECO:0000313" key="9">
    <source>
        <dbReference type="Proteomes" id="UP000050996"/>
    </source>
</evidence>